<dbReference type="PROSITE" id="PS50045">
    <property type="entry name" value="SIGMA54_INTERACT_4"/>
    <property type="match status" value="1"/>
</dbReference>
<dbReference type="AlphaFoldDB" id="A0A941DCU1"/>
<evidence type="ECO:0000313" key="6">
    <source>
        <dbReference type="EMBL" id="MBR7746398.1"/>
    </source>
</evidence>
<dbReference type="InterPro" id="IPR025944">
    <property type="entry name" value="Sigma_54_int_dom_CS"/>
</dbReference>
<dbReference type="Gene3D" id="3.40.50.300">
    <property type="entry name" value="P-loop containing nucleotide triphosphate hydrolases"/>
    <property type="match status" value="1"/>
</dbReference>
<keyword evidence="3" id="KW-0805">Transcription regulation</keyword>
<evidence type="ECO:0000256" key="3">
    <source>
        <dbReference type="ARBA" id="ARBA00023015"/>
    </source>
</evidence>
<gene>
    <name evidence="6" type="ORF">KDM92_07385</name>
</gene>
<dbReference type="Pfam" id="PF25601">
    <property type="entry name" value="AAA_lid_14"/>
    <property type="match status" value="1"/>
</dbReference>
<evidence type="ECO:0000256" key="4">
    <source>
        <dbReference type="ARBA" id="ARBA00023163"/>
    </source>
</evidence>
<evidence type="ECO:0000256" key="1">
    <source>
        <dbReference type="ARBA" id="ARBA00022741"/>
    </source>
</evidence>
<reference evidence="6 7" key="1">
    <citation type="submission" date="2021-04" db="EMBL/GenBank/DDBJ databases">
        <title>novel species isolated from subtropical streams in China.</title>
        <authorList>
            <person name="Lu H."/>
        </authorList>
    </citation>
    <scope>NUCLEOTIDE SEQUENCE [LARGE SCALE GENOMIC DNA]</scope>
    <source>
        <strain evidence="6 7">BYS107W</strain>
    </source>
</reference>
<evidence type="ECO:0000256" key="2">
    <source>
        <dbReference type="ARBA" id="ARBA00022840"/>
    </source>
</evidence>
<feature type="domain" description="Sigma-54 factor interaction" evidence="5">
    <location>
        <begin position="148"/>
        <end position="372"/>
    </location>
</feature>
<sequence>MSNADYTLTSPIAFAAANSKPLLSLTIAWHTDSARIGEQFIGGTEAEVIELSRFTPVFRHITGDALPIGHGGVSRDPLRIVRDTSDGITICPPNSRMVVEVNGEEIRTPSYLSPEQVDAGVIVGLGRAIYICLHWMRCLPKLNPVNGFIGVGSNAISTRDLIRLAATNDNAVLLLGETGTGKEVAAQAIHQLSKRSAAKMVSVNMAALNESLAAADLFGAAKGAYTGAQNTRDGYFSEAQNSSLFLDEIGNTPATVQPMLLRVLENGEYRPLGATRDARSTARLITATDQDLYHTNFNHALVRRLESFIIRIPPLRQRREDIGLLIAHLSKREDFPSINLSLIPPSLIGEMLNFDWPGNIRQLSNVLKRALLSLQLGEYPQLSKFIEAPKAIPPASAELRKAISDAPIPVVKTPVASADNAHIERKKLRDLTEQDVIDAMHRHGWTIQYAADDLGISRPSMYKLIEANSQIRRVEQIPAEEIRVHLDAVNNHVEDCAARLKTPSEALRRHLKGLGWIA</sequence>
<dbReference type="SUPFAM" id="SSF52540">
    <property type="entry name" value="P-loop containing nucleoside triphosphate hydrolases"/>
    <property type="match status" value="1"/>
</dbReference>
<dbReference type="InterPro" id="IPR058031">
    <property type="entry name" value="AAA_lid_NorR"/>
</dbReference>
<dbReference type="PROSITE" id="PS00688">
    <property type="entry name" value="SIGMA54_INTERACT_3"/>
    <property type="match status" value="1"/>
</dbReference>
<dbReference type="PANTHER" id="PTHR32071">
    <property type="entry name" value="TRANSCRIPTIONAL REGULATORY PROTEIN"/>
    <property type="match status" value="1"/>
</dbReference>
<dbReference type="RefSeq" id="WP_212683735.1">
    <property type="nucleotide sequence ID" value="NZ_JAGSPM010000003.1"/>
</dbReference>
<dbReference type="EMBL" id="JAGSPM010000003">
    <property type="protein sequence ID" value="MBR7746398.1"/>
    <property type="molecule type" value="Genomic_DNA"/>
</dbReference>
<dbReference type="CDD" id="cd00009">
    <property type="entry name" value="AAA"/>
    <property type="match status" value="1"/>
</dbReference>
<dbReference type="GO" id="GO:0005524">
    <property type="term" value="F:ATP binding"/>
    <property type="evidence" value="ECO:0007669"/>
    <property type="project" value="UniProtKB-KW"/>
</dbReference>
<evidence type="ECO:0000313" key="7">
    <source>
        <dbReference type="Proteomes" id="UP000680158"/>
    </source>
</evidence>
<protein>
    <submittedName>
        <fullName evidence="6">Sigma-54-dependent Fis family transcriptional regulator</fullName>
    </submittedName>
</protein>
<proteinExistence type="predicted"/>
<name>A0A941DCU1_9BURK</name>
<keyword evidence="2" id="KW-0067">ATP-binding</keyword>
<dbReference type="SMART" id="SM00382">
    <property type="entry name" value="AAA"/>
    <property type="match status" value="1"/>
</dbReference>
<comment type="caution">
    <text evidence="6">The sequence shown here is derived from an EMBL/GenBank/DDBJ whole genome shotgun (WGS) entry which is preliminary data.</text>
</comment>
<dbReference type="InterPro" id="IPR002078">
    <property type="entry name" value="Sigma_54_int"/>
</dbReference>
<dbReference type="Gene3D" id="1.10.8.60">
    <property type="match status" value="1"/>
</dbReference>
<dbReference type="Pfam" id="PF00158">
    <property type="entry name" value="Sigma54_activat"/>
    <property type="match status" value="1"/>
</dbReference>
<organism evidence="6 7">
    <name type="scientific">Undibacterium baiyunense</name>
    <dbReference type="NCBI Taxonomy" id="2828731"/>
    <lineage>
        <taxon>Bacteria</taxon>
        <taxon>Pseudomonadati</taxon>
        <taxon>Pseudomonadota</taxon>
        <taxon>Betaproteobacteria</taxon>
        <taxon>Burkholderiales</taxon>
        <taxon>Oxalobacteraceae</taxon>
        <taxon>Undibacterium</taxon>
    </lineage>
</organism>
<dbReference type="InterPro" id="IPR003593">
    <property type="entry name" value="AAA+_ATPase"/>
</dbReference>
<dbReference type="GO" id="GO:0006355">
    <property type="term" value="P:regulation of DNA-templated transcription"/>
    <property type="evidence" value="ECO:0007669"/>
    <property type="project" value="InterPro"/>
</dbReference>
<dbReference type="InterPro" id="IPR027417">
    <property type="entry name" value="P-loop_NTPase"/>
</dbReference>
<keyword evidence="1" id="KW-0547">Nucleotide-binding</keyword>
<accession>A0A941DCU1</accession>
<evidence type="ECO:0000259" key="5">
    <source>
        <dbReference type="PROSITE" id="PS50045"/>
    </source>
</evidence>
<dbReference type="Proteomes" id="UP000680158">
    <property type="component" value="Unassembled WGS sequence"/>
</dbReference>
<keyword evidence="7" id="KW-1185">Reference proteome</keyword>
<keyword evidence="4" id="KW-0804">Transcription</keyword>
<dbReference type="PANTHER" id="PTHR32071:SF99">
    <property type="entry name" value="TRANSCRIPTIONAL REGULATORY PROTEIN"/>
    <property type="match status" value="1"/>
</dbReference>